<feature type="region of interest" description="Disordered" evidence="2">
    <location>
        <begin position="724"/>
        <end position="744"/>
    </location>
</feature>
<dbReference type="GO" id="GO:0007155">
    <property type="term" value="P:cell adhesion"/>
    <property type="evidence" value="ECO:0007669"/>
    <property type="project" value="TreeGrafter"/>
</dbReference>
<dbReference type="InterPro" id="IPR036116">
    <property type="entry name" value="FN3_sf"/>
</dbReference>
<dbReference type="SMART" id="SM00060">
    <property type="entry name" value="FN3"/>
    <property type="match status" value="3"/>
</dbReference>
<feature type="domain" description="VWFC" evidence="4">
    <location>
        <begin position="291"/>
        <end position="357"/>
    </location>
</feature>
<keyword evidence="3" id="KW-0472">Membrane</keyword>
<feature type="transmembrane region" description="Helical" evidence="3">
    <location>
        <begin position="1046"/>
        <end position="1071"/>
    </location>
</feature>
<dbReference type="Pfam" id="PF00093">
    <property type="entry name" value="VWC"/>
    <property type="match status" value="1"/>
</dbReference>
<evidence type="ECO:0008006" key="8">
    <source>
        <dbReference type="Google" id="ProtNLM"/>
    </source>
</evidence>
<proteinExistence type="predicted"/>
<dbReference type="PANTHER" id="PTHR11348">
    <property type="entry name" value="CONNECTIVE TISSUE GROWTH FACTOR-RELATED"/>
    <property type="match status" value="1"/>
</dbReference>
<evidence type="ECO:0000256" key="2">
    <source>
        <dbReference type="SAM" id="MobiDB-lite"/>
    </source>
</evidence>
<dbReference type="GO" id="GO:0005178">
    <property type="term" value="F:integrin binding"/>
    <property type="evidence" value="ECO:0007669"/>
    <property type="project" value="TreeGrafter"/>
</dbReference>
<organism evidence="6 7">
    <name type="scientific">Elysia crispata</name>
    <name type="common">lettuce slug</name>
    <dbReference type="NCBI Taxonomy" id="231223"/>
    <lineage>
        <taxon>Eukaryota</taxon>
        <taxon>Metazoa</taxon>
        <taxon>Spiralia</taxon>
        <taxon>Lophotrochozoa</taxon>
        <taxon>Mollusca</taxon>
        <taxon>Gastropoda</taxon>
        <taxon>Heterobranchia</taxon>
        <taxon>Euthyneura</taxon>
        <taxon>Panpulmonata</taxon>
        <taxon>Sacoglossa</taxon>
        <taxon>Placobranchoidea</taxon>
        <taxon>Plakobranchidae</taxon>
        <taxon>Elysia</taxon>
    </lineage>
</organism>
<dbReference type="PROSITE" id="PS50853">
    <property type="entry name" value="FN3"/>
    <property type="match status" value="2"/>
</dbReference>
<dbReference type="Gene3D" id="2.60.40.10">
    <property type="entry name" value="Immunoglobulins"/>
    <property type="match status" value="3"/>
</dbReference>
<dbReference type="PROSITE" id="PS50184">
    <property type="entry name" value="VWFC_2"/>
    <property type="match status" value="4"/>
</dbReference>
<dbReference type="InterPro" id="IPR013783">
    <property type="entry name" value="Ig-like_fold"/>
</dbReference>
<accession>A0AAE1DVV8</accession>
<sequence length="1115" mass="123930">MGERPKVPTTGCCPVGAWQTCQPSRDLWCDHELGLFCRDQRGIAVKNGDGKCKGDFELNVTSRGEQVLDLEWLNFAPADYGSEYVVLYRENTYHRDNSLWNIREIGNAPKCSLEGLKPATVHFIRVAIWQDARAGILGKMTETINVKTRRSEFCFHMGEYHEVGEHVINDCEESCICLPTGEFECSPLCELHGVPDVEDGCHVIPGEECCDFKVSCSVGGEPCVVDNATYPHGSEFEHSCRQCTCSHGQVECHFPEECEEMEASAHCPNPKRMEVEGQCCPEWYCADFTEDACHYEEESYENGDFFISEDCGLCRCHGAAGVRCPPKCPPVVMVLPSLECPDPQIRKEGCCDTLHCNYVNLSMPQHIGRMFAMSYSPLTLTVSFETRAVPEESEVPLYCQYEILFANTSDPHLAWHRRVVQPVDVRLRRDRTRRDPSDLAAPMDALTRDNAIVVGERVYITLSGMDPDTAYYVKINPLPVGVPLHQSMMDGELEGVSGSAAAATTVVVKTMPMEIVSSCFYEGKQLSHDEIAKESCNETCRCTFGKVTCVSTCEAEQVVVARSHSCPEPRLERIEGKCCPQWKCYPSATGCLYDGMILSSGQSLRKACDLCTCVNASVTCTSVCQNTHTPPRPECVLTNITGQCCPQWTCLIESHPPHGVRTSIDVYLDAKCLNDTTKFKHGLEKDLLHQVTPVCIENQSAALLNYCNSLQIKVSCGSHANLMHSKNRRRKRHSGSISTTKVPKTEGSNIAGRINVQISLFANFSQESPADLTEELLQSAALQLVTRLNRSLQLQLPGGETVTVVEASSLPHVSYICDSGFSFERGQCVLSQVETNLFSRTSTNMVATDVTDTLAVLTWERLGSKILAHTSYLMVEHRRNGELDWIPSVPLEPRRSTYLLRSLTPHQTYAVRLIASMTWPEQSRWVMAELKVKTLRQSANSAGAGLSVVEVSVFTDHALVHWDKIPERLASNVLSMEIRWRESHQTAYRYSQKLPDIHLNSAQLTALTEDTTYTAEVRMLLRSGSIVNSGVIQFVTKSHETKDMELILAVCVSCAVSFFVAGILAVSVVMWRRRKSQKSAGGFVNHTFGVSDHETLRVPPSNKKDMDPAANPGVI</sequence>
<feature type="compositionally biased region" description="Basic and acidic residues" evidence="2">
    <location>
        <begin position="1094"/>
        <end position="1107"/>
    </location>
</feature>
<reference evidence="6" key="1">
    <citation type="journal article" date="2023" name="G3 (Bethesda)">
        <title>A reference genome for the long-term kleptoplast-retaining sea slug Elysia crispata morphotype clarki.</title>
        <authorList>
            <person name="Eastman K.E."/>
            <person name="Pendleton A.L."/>
            <person name="Shaikh M.A."/>
            <person name="Suttiyut T."/>
            <person name="Ogas R."/>
            <person name="Tomko P."/>
            <person name="Gavelis G."/>
            <person name="Widhalm J.R."/>
            <person name="Wisecaver J.H."/>
        </authorList>
    </citation>
    <scope>NUCLEOTIDE SEQUENCE</scope>
    <source>
        <strain evidence="6">ECLA1</strain>
    </source>
</reference>
<evidence type="ECO:0000256" key="3">
    <source>
        <dbReference type="SAM" id="Phobius"/>
    </source>
</evidence>
<evidence type="ECO:0000313" key="6">
    <source>
        <dbReference type="EMBL" id="KAK3784637.1"/>
    </source>
</evidence>
<keyword evidence="1" id="KW-0732">Signal</keyword>
<dbReference type="EMBL" id="JAWDGP010002226">
    <property type="protein sequence ID" value="KAK3784637.1"/>
    <property type="molecule type" value="Genomic_DNA"/>
</dbReference>
<feature type="domain" description="VWFC" evidence="4">
    <location>
        <begin position="221"/>
        <end position="286"/>
    </location>
</feature>
<keyword evidence="3" id="KW-1133">Transmembrane helix</keyword>
<gene>
    <name evidence="6" type="ORF">RRG08_003443</name>
</gene>
<keyword evidence="7" id="KW-1185">Reference proteome</keyword>
<dbReference type="GO" id="GO:0045597">
    <property type="term" value="P:positive regulation of cell differentiation"/>
    <property type="evidence" value="ECO:0007669"/>
    <property type="project" value="TreeGrafter"/>
</dbReference>
<protein>
    <recommendedName>
        <fullName evidence="8">Epidermal cell surface receptor</fullName>
    </recommendedName>
</protein>
<keyword evidence="3" id="KW-0812">Transmembrane</keyword>
<dbReference type="AlphaFoldDB" id="A0AAE1DVV8"/>
<dbReference type="Proteomes" id="UP001283361">
    <property type="component" value="Unassembled WGS sequence"/>
</dbReference>
<comment type="caution">
    <text evidence="6">The sequence shown here is derived from an EMBL/GenBank/DDBJ whole genome shotgun (WGS) entry which is preliminary data.</text>
</comment>
<dbReference type="InterPro" id="IPR050941">
    <property type="entry name" value="CCN"/>
</dbReference>
<feature type="compositionally biased region" description="Basic residues" evidence="2">
    <location>
        <begin position="725"/>
        <end position="734"/>
    </location>
</feature>
<name>A0AAE1DVV8_9GAST</name>
<dbReference type="SMART" id="SM00214">
    <property type="entry name" value="VWC"/>
    <property type="match status" value="5"/>
</dbReference>
<feature type="domain" description="VWFC" evidence="4">
    <location>
        <begin position="517"/>
        <end position="585"/>
    </location>
</feature>
<evidence type="ECO:0000256" key="1">
    <source>
        <dbReference type="ARBA" id="ARBA00022729"/>
    </source>
</evidence>
<dbReference type="InterPro" id="IPR001007">
    <property type="entry name" value="VWF_dom"/>
</dbReference>
<dbReference type="SUPFAM" id="SSF49265">
    <property type="entry name" value="Fibronectin type III"/>
    <property type="match status" value="2"/>
</dbReference>
<feature type="domain" description="VWFC" evidence="4">
    <location>
        <begin position="589"/>
        <end position="651"/>
    </location>
</feature>
<feature type="domain" description="Fibronectin type-III" evidence="5">
    <location>
        <begin position="841"/>
        <end position="937"/>
    </location>
</feature>
<evidence type="ECO:0000259" key="4">
    <source>
        <dbReference type="PROSITE" id="PS50184"/>
    </source>
</evidence>
<feature type="compositionally biased region" description="Polar residues" evidence="2">
    <location>
        <begin position="735"/>
        <end position="744"/>
    </location>
</feature>
<feature type="domain" description="Fibronectin type-III" evidence="5">
    <location>
        <begin position="942"/>
        <end position="1039"/>
    </location>
</feature>
<evidence type="ECO:0000313" key="7">
    <source>
        <dbReference type="Proteomes" id="UP001283361"/>
    </source>
</evidence>
<dbReference type="CDD" id="cd00063">
    <property type="entry name" value="FN3"/>
    <property type="match status" value="2"/>
</dbReference>
<dbReference type="InterPro" id="IPR003961">
    <property type="entry name" value="FN3_dom"/>
</dbReference>
<feature type="region of interest" description="Disordered" evidence="2">
    <location>
        <begin position="1094"/>
        <end position="1115"/>
    </location>
</feature>
<dbReference type="GO" id="GO:0005615">
    <property type="term" value="C:extracellular space"/>
    <property type="evidence" value="ECO:0007669"/>
    <property type="project" value="TreeGrafter"/>
</dbReference>
<evidence type="ECO:0000259" key="5">
    <source>
        <dbReference type="PROSITE" id="PS50853"/>
    </source>
</evidence>